<dbReference type="OrthoDB" id="202840at2759"/>
<dbReference type="Gene3D" id="1.20.1050.10">
    <property type="match status" value="1"/>
</dbReference>
<dbReference type="PROSITE" id="PS50404">
    <property type="entry name" value="GST_NTER"/>
    <property type="match status" value="1"/>
</dbReference>
<dbReference type="NCBIfam" id="TIGR01262">
    <property type="entry name" value="maiA"/>
    <property type="match status" value="1"/>
</dbReference>
<dbReference type="InterPro" id="IPR040079">
    <property type="entry name" value="Glutathione_S-Trfase"/>
</dbReference>
<dbReference type="Gene3D" id="3.40.30.10">
    <property type="entry name" value="Glutaredoxin"/>
    <property type="match status" value="1"/>
</dbReference>
<dbReference type="STRING" id="282301.A0A1I8H1Q2"/>
<sequence>MSSAKPVLYSYFRSSCSWRVRIALLLKGLEFETRPINLLKGENRSDEYLAICPMGQVPTLVIDGHTMTQSVAIIEYLEEAYKERGTRLLPDLPVERAVVRELTEMISSGIQPLQNPSVCARVGADRKTEWGHYYIDRGFQALEKRLLETSGKYCFKNSISIADVCLVPQVYNAGRFNVDMTKYPTISRINQALLEQQAFIDARPDKQADCPDELRMQ</sequence>
<name>A0A1I8H1Q2_9PLAT</name>
<dbReference type="FunFam" id="1.20.1050.10:FF:000010">
    <property type="entry name" value="Maleylacetoacetate isomerase isoform 1"/>
    <property type="match status" value="1"/>
</dbReference>
<dbReference type="SUPFAM" id="SSF52833">
    <property type="entry name" value="Thioredoxin-like"/>
    <property type="match status" value="1"/>
</dbReference>
<dbReference type="AlphaFoldDB" id="A0A1I8H1Q2"/>
<dbReference type="PANTHER" id="PTHR42673">
    <property type="entry name" value="MALEYLACETOACETATE ISOMERASE"/>
    <property type="match status" value="1"/>
</dbReference>
<dbReference type="InterPro" id="IPR036249">
    <property type="entry name" value="Thioredoxin-like_sf"/>
</dbReference>
<reference evidence="10" key="1">
    <citation type="submission" date="2016-11" db="UniProtKB">
        <authorList>
            <consortium name="WormBaseParasite"/>
        </authorList>
    </citation>
    <scope>IDENTIFICATION</scope>
</reference>
<evidence type="ECO:0000256" key="8">
    <source>
        <dbReference type="ARBA" id="ARBA00023232"/>
    </source>
</evidence>
<dbReference type="SUPFAM" id="SSF47616">
    <property type="entry name" value="GST C-terminal domain-like"/>
    <property type="match status" value="1"/>
</dbReference>
<evidence type="ECO:0000256" key="6">
    <source>
        <dbReference type="ARBA" id="ARBA00013199"/>
    </source>
</evidence>
<dbReference type="GO" id="GO:0004364">
    <property type="term" value="F:glutathione transferase activity"/>
    <property type="evidence" value="ECO:0007669"/>
    <property type="project" value="UniProtKB-EC"/>
</dbReference>
<dbReference type="SFLD" id="SFLDS00019">
    <property type="entry name" value="Glutathione_Transferase_(cytos"/>
    <property type="match status" value="1"/>
</dbReference>
<keyword evidence="9" id="KW-1185">Reference proteome</keyword>
<evidence type="ECO:0000313" key="10">
    <source>
        <dbReference type="WBParaSite" id="maker-uti_cns_0003923-snap-gene-0.12-mRNA-1"/>
    </source>
</evidence>
<dbReference type="InterPro" id="IPR004045">
    <property type="entry name" value="Glutathione_S-Trfase_N"/>
</dbReference>
<dbReference type="InterPro" id="IPR034330">
    <property type="entry name" value="GST_Zeta_C"/>
</dbReference>
<comment type="similarity">
    <text evidence="5">Belongs to the GST superfamily. Zeta family.</text>
</comment>
<dbReference type="EC" id="5.2.1.2" evidence="6"/>
<dbReference type="GO" id="GO:0005739">
    <property type="term" value="C:mitochondrion"/>
    <property type="evidence" value="ECO:0007669"/>
    <property type="project" value="TreeGrafter"/>
</dbReference>
<dbReference type="WBParaSite" id="maker-uti_cns_0003923-snap-gene-0.12-mRNA-1">
    <property type="protein sequence ID" value="maker-uti_cns_0003923-snap-gene-0.12-mRNA-1"/>
    <property type="gene ID" value="maker-uti_cns_0003923-snap-gene-0.12"/>
</dbReference>
<comment type="cofactor">
    <cofactor evidence="2">
        <name>glutathione</name>
        <dbReference type="ChEBI" id="CHEBI:57925"/>
    </cofactor>
</comment>
<comment type="similarity">
    <text evidence="4">Belongs to the GST superfamily. Mu family.</text>
</comment>
<evidence type="ECO:0000256" key="1">
    <source>
        <dbReference type="ARBA" id="ARBA00001622"/>
    </source>
</evidence>
<dbReference type="UniPathway" id="UPA00139">
    <property type="reaction ID" value="UER00340"/>
</dbReference>
<proteinExistence type="inferred from homology"/>
<evidence type="ECO:0000256" key="3">
    <source>
        <dbReference type="ARBA" id="ARBA00004671"/>
    </source>
</evidence>
<accession>A0A1I8H1Q2</accession>
<dbReference type="Proteomes" id="UP000095280">
    <property type="component" value="Unplaced"/>
</dbReference>
<dbReference type="InterPro" id="IPR010987">
    <property type="entry name" value="Glutathione-S-Trfase_C-like"/>
</dbReference>
<evidence type="ECO:0000256" key="5">
    <source>
        <dbReference type="ARBA" id="ARBA00010007"/>
    </source>
</evidence>
<dbReference type="InterPro" id="IPR005955">
    <property type="entry name" value="GST_Zeta"/>
</dbReference>
<keyword evidence="8" id="KW-0585">Phenylalanine catabolism</keyword>
<dbReference type="PANTHER" id="PTHR42673:SF4">
    <property type="entry name" value="MALEYLACETOACETATE ISOMERASE"/>
    <property type="match status" value="1"/>
</dbReference>
<dbReference type="InterPro" id="IPR034333">
    <property type="entry name" value="GST_Zeta_N"/>
</dbReference>
<organism evidence="9 10">
    <name type="scientific">Macrostomum lignano</name>
    <dbReference type="NCBI Taxonomy" id="282301"/>
    <lineage>
        <taxon>Eukaryota</taxon>
        <taxon>Metazoa</taxon>
        <taxon>Spiralia</taxon>
        <taxon>Lophotrochozoa</taxon>
        <taxon>Platyhelminthes</taxon>
        <taxon>Rhabditophora</taxon>
        <taxon>Macrostomorpha</taxon>
        <taxon>Macrostomida</taxon>
        <taxon>Macrostomidae</taxon>
        <taxon>Macrostomum</taxon>
    </lineage>
</organism>
<comment type="catalytic activity">
    <reaction evidence="1">
        <text>4-maleylacetoacetate = 4-fumarylacetoacetate</text>
        <dbReference type="Rhea" id="RHEA:14817"/>
        <dbReference type="ChEBI" id="CHEBI:17105"/>
        <dbReference type="ChEBI" id="CHEBI:18034"/>
        <dbReference type="EC" id="5.2.1.2"/>
    </reaction>
</comment>
<dbReference type="InterPro" id="IPR036282">
    <property type="entry name" value="Glutathione-S-Trfase_C_sf"/>
</dbReference>
<dbReference type="GO" id="GO:0006572">
    <property type="term" value="P:L-tyrosine catabolic process"/>
    <property type="evidence" value="ECO:0007669"/>
    <property type="project" value="UniProtKB-KW"/>
</dbReference>
<protein>
    <recommendedName>
        <fullName evidence="6">maleylacetoacetate isomerase</fullName>
        <ecNumber evidence="6">5.2.1.2</ecNumber>
    </recommendedName>
</protein>
<dbReference type="SFLD" id="SFLDG00358">
    <property type="entry name" value="Main_(cytGST)"/>
    <property type="match status" value="1"/>
</dbReference>
<evidence type="ECO:0000256" key="4">
    <source>
        <dbReference type="ARBA" id="ARBA00005861"/>
    </source>
</evidence>
<evidence type="ECO:0000313" key="9">
    <source>
        <dbReference type="Proteomes" id="UP000095280"/>
    </source>
</evidence>
<keyword evidence="7" id="KW-0828">Tyrosine catabolism</keyword>
<dbReference type="CDD" id="cd03042">
    <property type="entry name" value="GST_N_Zeta"/>
    <property type="match status" value="1"/>
</dbReference>
<dbReference type="Pfam" id="PF13409">
    <property type="entry name" value="GST_N_2"/>
    <property type="match status" value="1"/>
</dbReference>
<dbReference type="GO" id="GO:0016034">
    <property type="term" value="F:maleylacetoacetate isomerase activity"/>
    <property type="evidence" value="ECO:0007669"/>
    <property type="project" value="UniProtKB-EC"/>
</dbReference>
<dbReference type="CDD" id="cd03191">
    <property type="entry name" value="GST_C_Zeta"/>
    <property type="match status" value="1"/>
</dbReference>
<dbReference type="GO" id="GO:0006559">
    <property type="term" value="P:L-phenylalanine catabolic process"/>
    <property type="evidence" value="ECO:0007669"/>
    <property type="project" value="UniProtKB-UniPathway"/>
</dbReference>
<dbReference type="GO" id="GO:0006749">
    <property type="term" value="P:glutathione metabolic process"/>
    <property type="evidence" value="ECO:0007669"/>
    <property type="project" value="TreeGrafter"/>
</dbReference>
<comment type="pathway">
    <text evidence="3">Amino-acid degradation; L-phenylalanine degradation; acetoacetate and fumarate from L-phenylalanine: step 5/6.</text>
</comment>
<evidence type="ECO:0000256" key="2">
    <source>
        <dbReference type="ARBA" id="ARBA00001955"/>
    </source>
</evidence>
<evidence type="ECO:0000256" key="7">
    <source>
        <dbReference type="ARBA" id="ARBA00022878"/>
    </source>
</evidence>
<dbReference type="PROSITE" id="PS50405">
    <property type="entry name" value="GST_CTER"/>
    <property type="match status" value="1"/>
</dbReference>